<dbReference type="SMART" id="SM01079">
    <property type="entry name" value="CHASE"/>
    <property type="match status" value="1"/>
</dbReference>
<evidence type="ECO:0000256" key="1">
    <source>
        <dbReference type="ARBA" id="ARBA00004370"/>
    </source>
</evidence>
<proteinExistence type="predicted"/>
<keyword evidence="9" id="KW-0548">Nucleotidyltransferase</keyword>
<dbReference type="InterPro" id="IPR042240">
    <property type="entry name" value="CHASE_sf"/>
</dbReference>
<dbReference type="InterPro" id="IPR006189">
    <property type="entry name" value="CHASE_dom"/>
</dbReference>
<evidence type="ECO:0000313" key="10">
    <source>
        <dbReference type="Proteomes" id="UP001595692"/>
    </source>
</evidence>
<dbReference type="SMART" id="SM00267">
    <property type="entry name" value="GGDEF"/>
    <property type="match status" value="1"/>
</dbReference>
<sequence>MKSPGSRIVFKWLITAFMLLSGLLVSTYVYVEQRAGEQALAEAEWQKEAYEQGVRASLLFTRATQIGRGFAALFTVSDLVTGDEFARYARYMVRDEHEIAAIMWTPYVSATQRAEFEQQLRQHTGHQLGIIDLVEPGHHRVRAPQRDYYLPIHFLSQSVQVDPGLIGLDVHGRPGNEALRRQSMQTGLAFTTPVFANLSHPGAGKSVAIYYPVSVPGRAEPMPGSGFRGFVILLLTPQVLLQNEFGSPRQSRFVMQLADRDDQDRVIASNRPRPQTHQASLRFDYPIAIPERRWVLTIYGYDALPVSHTAHWLLLCLLTLTLVVVIGTERSIERYLRLKSQNRKLERQRIDLRQQANSDSLTGLYNRRYFQQRLETLLQQPDRSFEIAICLMDLDNFKQVNDQLSHSHGDRLLQRVAQALLAETRLGDLVARLGGDEFILAFPLSNGIGELPPILERLQQRITELADEVSGGQVPVSASFGVSLSGAHCCSYTTLFHHADLAMYAAKHSGKQTYRFYSSALESSAME</sequence>
<keyword evidence="10" id="KW-1185">Reference proteome</keyword>
<dbReference type="EMBL" id="JBHSAF010000003">
    <property type="protein sequence ID" value="MFC3912917.1"/>
    <property type="molecule type" value="Genomic_DNA"/>
</dbReference>
<dbReference type="EC" id="2.7.7.65" evidence="9"/>
<comment type="subcellular location">
    <subcellularLocation>
        <location evidence="1">Membrane</location>
    </subcellularLocation>
</comment>
<organism evidence="9 10">
    <name type="scientific">Pseudaeromonas sharmana</name>
    <dbReference type="NCBI Taxonomy" id="328412"/>
    <lineage>
        <taxon>Bacteria</taxon>
        <taxon>Pseudomonadati</taxon>
        <taxon>Pseudomonadota</taxon>
        <taxon>Gammaproteobacteria</taxon>
        <taxon>Aeromonadales</taxon>
        <taxon>Aeromonadaceae</taxon>
        <taxon>Pseudaeromonas</taxon>
    </lineage>
</organism>
<dbReference type="Pfam" id="PF00990">
    <property type="entry name" value="GGDEF"/>
    <property type="match status" value="1"/>
</dbReference>
<dbReference type="PANTHER" id="PTHR46663:SF2">
    <property type="entry name" value="GGDEF DOMAIN-CONTAINING PROTEIN"/>
    <property type="match status" value="1"/>
</dbReference>
<dbReference type="InterPro" id="IPR043128">
    <property type="entry name" value="Rev_trsase/Diguanyl_cyclase"/>
</dbReference>
<evidence type="ECO:0000256" key="3">
    <source>
        <dbReference type="ARBA" id="ARBA00022989"/>
    </source>
</evidence>
<protein>
    <submittedName>
        <fullName evidence="9">Diguanylate cyclase domain-containing protein</fullName>
        <ecNumber evidence="9">2.7.7.65</ecNumber>
    </submittedName>
</protein>
<dbReference type="SUPFAM" id="SSF55073">
    <property type="entry name" value="Nucleotide cyclase"/>
    <property type="match status" value="1"/>
</dbReference>
<name>A0ABV8CLY1_9GAMM</name>
<reference evidence="10" key="1">
    <citation type="journal article" date="2019" name="Int. J. Syst. Evol. Microbiol.">
        <title>The Global Catalogue of Microorganisms (GCM) 10K type strain sequencing project: providing services to taxonomists for standard genome sequencing and annotation.</title>
        <authorList>
            <consortium name="The Broad Institute Genomics Platform"/>
            <consortium name="The Broad Institute Genome Sequencing Center for Infectious Disease"/>
            <person name="Wu L."/>
            <person name="Ma J."/>
        </authorList>
    </citation>
    <scope>NUCLEOTIDE SEQUENCE [LARGE SCALE GENOMIC DNA]</scope>
    <source>
        <strain evidence="10">CCUG 54939</strain>
    </source>
</reference>
<gene>
    <name evidence="9" type="ORF">ACFOSS_05495</name>
</gene>
<dbReference type="Pfam" id="PF03924">
    <property type="entry name" value="CHASE"/>
    <property type="match status" value="1"/>
</dbReference>
<feature type="coiled-coil region" evidence="5">
    <location>
        <begin position="328"/>
        <end position="355"/>
    </location>
</feature>
<keyword evidence="2 6" id="KW-0812">Transmembrane</keyword>
<keyword evidence="5" id="KW-0175">Coiled coil</keyword>
<evidence type="ECO:0000259" key="8">
    <source>
        <dbReference type="PROSITE" id="PS50887"/>
    </source>
</evidence>
<dbReference type="PANTHER" id="PTHR46663">
    <property type="entry name" value="DIGUANYLATE CYCLASE DGCT-RELATED"/>
    <property type="match status" value="1"/>
</dbReference>
<evidence type="ECO:0000313" key="9">
    <source>
        <dbReference type="EMBL" id="MFC3912917.1"/>
    </source>
</evidence>
<dbReference type="InterPro" id="IPR052163">
    <property type="entry name" value="DGC-Regulatory_Protein"/>
</dbReference>
<evidence type="ECO:0000256" key="6">
    <source>
        <dbReference type="SAM" id="Phobius"/>
    </source>
</evidence>
<accession>A0ABV8CLY1</accession>
<feature type="transmembrane region" description="Helical" evidence="6">
    <location>
        <begin position="12"/>
        <end position="31"/>
    </location>
</feature>
<keyword evidence="9" id="KW-0808">Transferase</keyword>
<dbReference type="Proteomes" id="UP001595692">
    <property type="component" value="Unassembled WGS sequence"/>
</dbReference>
<comment type="caution">
    <text evidence="9">The sequence shown here is derived from an EMBL/GenBank/DDBJ whole genome shotgun (WGS) entry which is preliminary data.</text>
</comment>
<evidence type="ECO:0000256" key="4">
    <source>
        <dbReference type="ARBA" id="ARBA00023136"/>
    </source>
</evidence>
<evidence type="ECO:0000259" key="7">
    <source>
        <dbReference type="PROSITE" id="PS50839"/>
    </source>
</evidence>
<feature type="domain" description="GGDEF" evidence="8">
    <location>
        <begin position="385"/>
        <end position="519"/>
    </location>
</feature>
<dbReference type="InterPro" id="IPR000160">
    <property type="entry name" value="GGDEF_dom"/>
</dbReference>
<dbReference type="CDD" id="cd01949">
    <property type="entry name" value="GGDEF"/>
    <property type="match status" value="1"/>
</dbReference>
<feature type="domain" description="CHASE" evidence="7">
    <location>
        <begin position="76"/>
        <end position="297"/>
    </location>
</feature>
<dbReference type="Gene3D" id="3.30.450.350">
    <property type="entry name" value="CHASE domain"/>
    <property type="match status" value="1"/>
</dbReference>
<evidence type="ECO:0000256" key="5">
    <source>
        <dbReference type="SAM" id="Coils"/>
    </source>
</evidence>
<keyword evidence="3 6" id="KW-1133">Transmembrane helix</keyword>
<dbReference type="PROSITE" id="PS50887">
    <property type="entry name" value="GGDEF"/>
    <property type="match status" value="1"/>
</dbReference>
<dbReference type="RefSeq" id="WP_377151130.1">
    <property type="nucleotide sequence ID" value="NZ_JBHSAF010000003.1"/>
</dbReference>
<evidence type="ECO:0000256" key="2">
    <source>
        <dbReference type="ARBA" id="ARBA00022692"/>
    </source>
</evidence>
<dbReference type="InterPro" id="IPR029787">
    <property type="entry name" value="Nucleotide_cyclase"/>
</dbReference>
<dbReference type="PROSITE" id="PS50839">
    <property type="entry name" value="CHASE"/>
    <property type="match status" value="1"/>
</dbReference>
<keyword evidence="4 6" id="KW-0472">Membrane</keyword>
<dbReference type="NCBIfam" id="TIGR00254">
    <property type="entry name" value="GGDEF"/>
    <property type="match status" value="1"/>
</dbReference>
<dbReference type="GO" id="GO:0052621">
    <property type="term" value="F:diguanylate cyclase activity"/>
    <property type="evidence" value="ECO:0007669"/>
    <property type="project" value="UniProtKB-EC"/>
</dbReference>
<dbReference type="Gene3D" id="3.30.70.270">
    <property type="match status" value="1"/>
</dbReference>